<dbReference type="Proteomes" id="UP000242415">
    <property type="component" value="Unassembled WGS sequence"/>
</dbReference>
<evidence type="ECO:0000313" key="2">
    <source>
        <dbReference type="Proteomes" id="UP000242415"/>
    </source>
</evidence>
<dbReference type="RefSeq" id="WP_091562958.1">
    <property type="nucleotide sequence ID" value="NZ_FNPH01000019.1"/>
</dbReference>
<reference evidence="2" key="1">
    <citation type="submission" date="2016-10" db="EMBL/GenBank/DDBJ databases">
        <authorList>
            <person name="Varghese N."/>
            <person name="Submissions S."/>
        </authorList>
    </citation>
    <scope>NUCLEOTIDE SEQUENCE [LARGE SCALE GENOMIC DNA]</scope>
    <source>
        <strain evidence="2">DSM 45245</strain>
    </source>
</reference>
<name>A0A1H3T703_9ACTN</name>
<protein>
    <submittedName>
        <fullName evidence="1">Uncharacterized protein</fullName>
    </submittedName>
</protein>
<gene>
    <name evidence="1" type="ORF">SAMN05444365_1197</name>
</gene>
<organism evidence="1 2">
    <name type="scientific">Micromonospora pattaloongensis</name>
    <dbReference type="NCBI Taxonomy" id="405436"/>
    <lineage>
        <taxon>Bacteria</taxon>
        <taxon>Bacillati</taxon>
        <taxon>Actinomycetota</taxon>
        <taxon>Actinomycetes</taxon>
        <taxon>Micromonosporales</taxon>
        <taxon>Micromonosporaceae</taxon>
        <taxon>Micromonospora</taxon>
    </lineage>
</organism>
<dbReference type="AlphaFoldDB" id="A0A1H3T703"/>
<evidence type="ECO:0000313" key="1">
    <source>
        <dbReference type="EMBL" id="SDZ46032.1"/>
    </source>
</evidence>
<accession>A0A1H3T703</accession>
<dbReference type="EMBL" id="FNPH01000019">
    <property type="protein sequence ID" value="SDZ46032.1"/>
    <property type="molecule type" value="Genomic_DNA"/>
</dbReference>
<keyword evidence="2" id="KW-1185">Reference proteome</keyword>
<sequence length="86" mass="10132">MPIFNRKRRPTAFWQQPPFRATDLAQLHQYGIDCAGREDGAGMMRSGWAIYRRAGLHSHQAAEFLRDGYRYWSQSRAFQPEADWRS</sequence>
<proteinExistence type="predicted"/>